<dbReference type="InParanoid" id="A0A0D0DFN2"/>
<protein>
    <submittedName>
        <fullName evidence="1">Uncharacterized protein</fullName>
    </submittedName>
</protein>
<gene>
    <name evidence="1" type="ORF">PAXRUDRAFT_825864</name>
</gene>
<dbReference type="Proteomes" id="UP000054538">
    <property type="component" value="Unassembled WGS sequence"/>
</dbReference>
<dbReference type="EMBL" id="KN824981">
    <property type="protein sequence ID" value="KIK96542.1"/>
    <property type="molecule type" value="Genomic_DNA"/>
</dbReference>
<accession>A0A0D0DFN2</accession>
<organism evidence="1 2">
    <name type="scientific">Paxillus rubicundulus Ve08.2h10</name>
    <dbReference type="NCBI Taxonomy" id="930991"/>
    <lineage>
        <taxon>Eukaryota</taxon>
        <taxon>Fungi</taxon>
        <taxon>Dikarya</taxon>
        <taxon>Basidiomycota</taxon>
        <taxon>Agaricomycotina</taxon>
        <taxon>Agaricomycetes</taxon>
        <taxon>Agaricomycetidae</taxon>
        <taxon>Boletales</taxon>
        <taxon>Paxilineae</taxon>
        <taxon>Paxillaceae</taxon>
        <taxon>Paxillus</taxon>
    </lineage>
</organism>
<evidence type="ECO:0000313" key="1">
    <source>
        <dbReference type="EMBL" id="KIK96542.1"/>
    </source>
</evidence>
<dbReference type="HOGENOM" id="CLU_2740768_0_0_1"/>
<proteinExistence type="predicted"/>
<sequence>MHSTHGDFLNRKTSEGVHGTAYQRLVEDTWLKSASGRAWSGSKVRNITLFSESLISGSIEHWIQASHSGQV</sequence>
<reference evidence="2" key="2">
    <citation type="submission" date="2015-01" db="EMBL/GenBank/DDBJ databases">
        <title>Evolutionary Origins and Diversification of the Mycorrhizal Mutualists.</title>
        <authorList>
            <consortium name="DOE Joint Genome Institute"/>
            <consortium name="Mycorrhizal Genomics Consortium"/>
            <person name="Kohler A."/>
            <person name="Kuo A."/>
            <person name="Nagy L.G."/>
            <person name="Floudas D."/>
            <person name="Copeland A."/>
            <person name="Barry K.W."/>
            <person name="Cichocki N."/>
            <person name="Veneault-Fourrey C."/>
            <person name="LaButti K."/>
            <person name="Lindquist E.A."/>
            <person name="Lipzen A."/>
            <person name="Lundell T."/>
            <person name="Morin E."/>
            <person name="Murat C."/>
            <person name="Riley R."/>
            <person name="Ohm R."/>
            <person name="Sun H."/>
            <person name="Tunlid A."/>
            <person name="Henrissat B."/>
            <person name="Grigoriev I.V."/>
            <person name="Hibbett D.S."/>
            <person name="Martin F."/>
        </authorList>
    </citation>
    <scope>NUCLEOTIDE SEQUENCE [LARGE SCALE GENOMIC DNA]</scope>
    <source>
        <strain evidence="2">Ve08.2h10</strain>
    </source>
</reference>
<reference evidence="1 2" key="1">
    <citation type="submission" date="2014-04" db="EMBL/GenBank/DDBJ databases">
        <authorList>
            <consortium name="DOE Joint Genome Institute"/>
            <person name="Kuo A."/>
            <person name="Kohler A."/>
            <person name="Jargeat P."/>
            <person name="Nagy L.G."/>
            <person name="Floudas D."/>
            <person name="Copeland A."/>
            <person name="Barry K.W."/>
            <person name="Cichocki N."/>
            <person name="Veneault-Fourrey C."/>
            <person name="LaButti K."/>
            <person name="Lindquist E.A."/>
            <person name="Lipzen A."/>
            <person name="Lundell T."/>
            <person name="Morin E."/>
            <person name="Murat C."/>
            <person name="Sun H."/>
            <person name="Tunlid A."/>
            <person name="Henrissat B."/>
            <person name="Grigoriev I.V."/>
            <person name="Hibbett D.S."/>
            <person name="Martin F."/>
            <person name="Nordberg H.P."/>
            <person name="Cantor M.N."/>
            <person name="Hua S.X."/>
        </authorList>
    </citation>
    <scope>NUCLEOTIDE SEQUENCE [LARGE SCALE GENOMIC DNA]</scope>
    <source>
        <strain evidence="1 2">Ve08.2h10</strain>
    </source>
</reference>
<dbReference type="AlphaFoldDB" id="A0A0D0DFN2"/>
<name>A0A0D0DFN2_9AGAM</name>
<keyword evidence="2" id="KW-1185">Reference proteome</keyword>
<evidence type="ECO:0000313" key="2">
    <source>
        <dbReference type="Proteomes" id="UP000054538"/>
    </source>
</evidence>